<accession>A0A0R2RUR0</accession>
<dbReference type="Proteomes" id="UP000051934">
    <property type="component" value="Unassembled WGS sequence"/>
</dbReference>
<dbReference type="EMBL" id="LIBB01000657">
    <property type="protein sequence ID" value="KRO66327.1"/>
    <property type="molecule type" value="Genomic_DNA"/>
</dbReference>
<feature type="domain" description="Amidohydrolase 3" evidence="1">
    <location>
        <begin position="1"/>
        <end position="420"/>
    </location>
</feature>
<dbReference type="InterPro" id="IPR033932">
    <property type="entry name" value="YtcJ-like"/>
</dbReference>
<organism evidence="2 3">
    <name type="scientific">OM182 bacterium BACL3 MAG-120507-bin80</name>
    <dbReference type="NCBI Taxonomy" id="1655577"/>
    <lineage>
        <taxon>Bacteria</taxon>
        <taxon>Pseudomonadati</taxon>
        <taxon>Pseudomonadota</taxon>
        <taxon>Gammaproteobacteria</taxon>
        <taxon>OMG group</taxon>
        <taxon>OM182 clade</taxon>
    </lineage>
</organism>
<reference evidence="2 3" key="1">
    <citation type="submission" date="2015-10" db="EMBL/GenBank/DDBJ databases">
        <title>Metagenome-Assembled Genomes uncover a global brackish microbiome.</title>
        <authorList>
            <person name="Hugerth L.W."/>
            <person name="Larsson J."/>
            <person name="Alneberg J."/>
            <person name="Lindh M.V."/>
            <person name="Legrand C."/>
            <person name="Pinhassi J."/>
            <person name="Andersson A.F."/>
        </authorList>
    </citation>
    <scope>NUCLEOTIDE SEQUENCE [LARGE SCALE GENOMIC DNA]</scope>
    <source>
        <strain evidence="2">BACL4 MAG-120507-bin80</strain>
    </source>
</reference>
<dbReference type="PANTHER" id="PTHR22642:SF2">
    <property type="entry name" value="PROTEIN LONG AFTER FAR-RED 3"/>
    <property type="match status" value="1"/>
</dbReference>
<feature type="non-terminal residue" evidence="2">
    <location>
        <position position="421"/>
    </location>
</feature>
<dbReference type="InterPro" id="IPR013108">
    <property type="entry name" value="Amidohydro_3"/>
</dbReference>
<gene>
    <name evidence="2" type="ORF">ABR69_06020</name>
</gene>
<dbReference type="Gene3D" id="3.10.310.70">
    <property type="match status" value="1"/>
</dbReference>
<protein>
    <recommendedName>
        <fullName evidence="1">Amidohydrolase 3 domain-containing protein</fullName>
    </recommendedName>
</protein>
<evidence type="ECO:0000313" key="2">
    <source>
        <dbReference type="EMBL" id="KRO66327.1"/>
    </source>
</evidence>
<feature type="non-terminal residue" evidence="2">
    <location>
        <position position="1"/>
    </location>
</feature>
<dbReference type="SUPFAM" id="SSF51556">
    <property type="entry name" value="Metallo-dependent hydrolases"/>
    <property type="match status" value="1"/>
</dbReference>
<comment type="caution">
    <text evidence="2">The sequence shown here is derived from an EMBL/GenBank/DDBJ whole genome shotgun (WGS) entry which is preliminary data.</text>
</comment>
<dbReference type="Pfam" id="PF07969">
    <property type="entry name" value="Amidohydro_3"/>
    <property type="match status" value="1"/>
</dbReference>
<proteinExistence type="predicted"/>
<evidence type="ECO:0000313" key="3">
    <source>
        <dbReference type="Proteomes" id="UP000051934"/>
    </source>
</evidence>
<dbReference type="CDD" id="cd01300">
    <property type="entry name" value="YtcJ_like"/>
    <property type="match status" value="1"/>
</dbReference>
<dbReference type="Gene3D" id="3.20.20.140">
    <property type="entry name" value="Metal-dependent hydrolases"/>
    <property type="match status" value="1"/>
</dbReference>
<name>A0A0R2RUR0_9GAMM</name>
<dbReference type="PANTHER" id="PTHR22642">
    <property type="entry name" value="IMIDAZOLONEPROPIONASE"/>
    <property type="match status" value="1"/>
</dbReference>
<dbReference type="InterPro" id="IPR032466">
    <property type="entry name" value="Metal_Hydrolase"/>
</dbReference>
<dbReference type="AlphaFoldDB" id="A0A0R2RUR0"/>
<sequence length="421" mass="46100">SHTHIEELGATLDDVNLKGVIDEAEAIARVVAHVEANPVPAGQWIVARGWDDGLWADRYPTHDALTAAFPDNPVLMDGTNGFGAWGNRLAMNAAGINIGAPDPTGGEILRDANGEPTGAVRNRGVALFRNAVPPLSDERLQRRLKNGLQLMADAGYTGVHHAGVDTRLMAAYEALAERGELSLRVSAMISGRDKPLMKAWLTRGIQRLGDDNKLFVHSVKGFYDGSLGARGAKLLEEYSDREGHIGVSGEEYGFFTEEISAMLQAGFQINVHAIGDGGNREVLHFLRDNFARNPALQKNRHRIEHAQVVHPDDFALYDNLDVIASVQPPFVAEDKVWTEDRIGHARSAGAYAWRSFRRNNTPLAFGSDLMGYDWNLFYGLHSAITRQSTDSQPPGGWFPEEKLTTEESIRGYTSGAAYAAF</sequence>
<evidence type="ECO:0000259" key="1">
    <source>
        <dbReference type="Pfam" id="PF07969"/>
    </source>
</evidence>